<name>A0ACC0NJS3_RHOML</name>
<organism evidence="1 2">
    <name type="scientific">Rhododendron molle</name>
    <name type="common">Chinese azalea</name>
    <name type="synonym">Azalea mollis</name>
    <dbReference type="NCBI Taxonomy" id="49168"/>
    <lineage>
        <taxon>Eukaryota</taxon>
        <taxon>Viridiplantae</taxon>
        <taxon>Streptophyta</taxon>
        <taxon>Embryophyta</taxon>
        <taxon>Tracheophyta</taxon>
        <taxon>Spermatophyta</taxon>
        <taxon>Magnoliopsida</taxon>
        <taxon>eudicotyledons</taxon>
        <taxon>Gunneridae</taxon>
        <taxon>Pentapetalae</taxon>
        <taxon>asterids</taxon>
        <taxon>Ericales</taxon>
        <taxon>Ericaceae</taxon>
        <taxon>Ericoideae</taxon>
        <taxon>Rhodoreae</taxon>
        <taxon>Rhododendron</taxon>
    </lineage>
</organism>
<keyword evidence="2" id="KW-1185">Reference proteome</keyword>
<dbReference type="Proteomes" id="UP001062846">
    <property type="component" value="Chromosome 5"/>
</dbReference>
<gene>
    <name evidence="1" type="ORF">RHMOL_Rhmol05G0002900</name>
</gene>
<dbReference type="EMBL" id="CM046392">
    <property type="protein sequence ID" value="KAI8553274.1"/>
    <property type="molecule type" value="Genomic_DNA"/>
</dbReference>
<comment type="caution">
    <text evidence="1">The sequence shown here is derived from an EMBL/GenBank/DDBJ whole genome shotgun (WGS) entry which is preliminary data.</text>
</comment>
<proteinExistence type="predicted"/>
<evidence type="ECO:0000313" key="1">
    <source>
        <dbReference type="EMBL" id="KAI8553274.1"/>
    </source>
</evidence>
<reference evidence="1" key="1">
    <citation type="submission" date="2022-02" db="EMBL/GenBank/DDBJ databases">
        <title>Plant Genome Project.</title>
        <authorList>
            <person name="Zhang R.-G."/>
        </authorList>
    </citation>
    <scope>NUCLEOTIDE SEQUENCE</scope>
    <source>
        <strain evidence="1">AT1</strain>
    </source>
</reference>
<evidence type="ECO:0000313" key="2">
    <source>
        <dbReference type="Proteomes" id="UP001062846"/>
    </source>
</evidence>
<accession>A0ACC0NJS3</accession>
<protein>
    <submittedName>
        <fullName evidence="1">Uncharacterized protein</fullName>
    </submittedName>
</protein>
<sequence>METKDVDIDHLERGLLSPNQAEAEDETVLYTASFGETEENFVEYQTSRWVLYSLLLILAWGIGFFMLLYVPVRRYILRQDIRSRKLYVTPNAVVYKLVRPVPFPCFGVLKKEKHIPLPSVADVVIEQGYLQSLFGVYSVRFENVGVRRSPSDDVCIEGVANPRAFRKAVTTQLSNMRSEAFSRQVSTIDDVPNLRIGPSAAAWMSPSKSLRNDSFSQSGELILLQKLEEVGSSVKIFWIALEILRGPGLTIIVSNFLKFQTLPLTVPVYQSSRTVEPLSPSLKFENQAQSFSFPVQSTYLPGVWPFTKLSGVSSWIEVRYNVRKAFVQHHCCISGNFYQCHIYLKCSRKMIIDVPKSHHFLAHICSSEALKYEIIGQAMAIAVKPEKEVTTKSRFPTTQRRVVVTGMGVETSLGRDPDIFYNNLLEGVSGISEIEGFDCAQFPTRIAGEIKNFSTDGWVDPKQVNRLDKFMLYVLTAGKKALANGGITEEVMKELDKARCGVLIGSGMGGMQVFNDAIEALSISYKKMSPFCVPFVSTNMGSALLGVDLGWMGPNYSISTACATSNHCILSAANHIIRGEADMMLSGGSDACIIPIGIGGFVACRALSQRNSDPTKASRPWDKGRDGFVMGEGAGALLLEELEHAKKRGAKIYAEVLGGSFTCDAYHMTEPHPEGAGVILCMERALSQSGVSREEVNYINAHGTSTPAGDLKEYQALIRCFGQNPELKVNSTKSMIGHLLGAAGAVEAVATVQAIQTGWVHPNINLENPDEGVDTNMLVGPRKERLDIKVAMSNSFGFGGHNSAILFSPYN</sequence>